<keyword evidence="4" id="KW-1185">Reference proteome</keyword>
<dbReference type="Proteomes" id="UP000182190">
    <property type="component" value="Unassembled WGS sequence"/>
</dbReference>
<dbReference type="EMBL" id="CZCS02000001">
    <property type="protein sequence ID" value="VXD10297.1"/>
    <property type="molecule type" value="Genomic_DNA"/>
</dbReference>
<comment type="caution">
    <text evidence="2">The sequence shown here is derived from an EMBL/GenBank/DDBJ whole genome shotgun (WGS) entry which is preliminary data.</text>
</comment>
<reference evidence="2 4" key="1">
    <citation type="submission" date="2019-10" db="EMBL/GenBank/DDBJ databases">
        <authorList>
            <consortium name="Genoscope - CEA"/>
            <person name="William W."/>
        </authorList>
    </citation>
    <scope>NUCLEOTIDE SEQUENCE [LARGE SCALE GENOMIC DNA]</scope>
    <source>
        <strain evidence="2">BBR_PRJEB10994</strain>
    </source>
</reference>
<proteinExistence type="predicted"/>
<dbReference type="OrthoDB" id="471523at2"/>
<dbReference type="EMBL" id="CZCS02000222">
    <property type="protein sequence ID" value="VXD24371.1"/>
    <property type="molecule type" value="Genomic_DNA"/>
</dbReference>
<evidence type="ECO:0000313" key="4">
    <source>
        <dbReference type="Proteomes" id="UP000182190"/>
    </source>
</evidence>
<sequence>MNELNGQWLDCGGKPCFCPDNSPSPYDYLWDENVEDIENVEDTKEVIEFREKCKLISRYSSLIEPLEFEIESESVSIKVIEPYNDDINSVDFFTEPDEPF</sequence>
<organism evidence="2 4">
    <name type="scientific">Planktothrix paucivesiculata PCC 9631</name>
    <dbReference type="NCBI Taxonomy" id="671071"/>
    <lineage>
        <taxon>Bacteria</taxon>
        <taxon>Bacillati</taxon>
        <taxon>Cyanobacteriota</taxon>
        <taxon>Cyanophyceae</taxon>
        <taxon>Oscillatoriophycideae</taxon>
        <taxon>Oscillatoriales</taxon>
        <taxon>Microcoleaceae</taxon>
        <taxon>Planktothrix</taxon>
    </lineage>
</organism>
<dbReference type="EMBL" id="CZCS02000046">
    <property type="protein sequence ID" value="VXD15487.1"/>
    <property type="molecule type" value="Genomic_DNA"/>
</dbReference>
<dbReference type="RefSeq" id="WP_083615996.1">
    <property type="nucleotide sequence ID" value="NZ_LR734977.1"/>
</dbReference>
<accession>A0A7Z9DY69</accession>
<evidence type="ECO:0000313" key="1">
    <source>
        <dbReference type="EMBL" id="VXD10297.1"/>
    </source>
</evidence>
<dbReference type="AlphaFoldDB" id="A0A7Z9DY69"/>
<evidence type="ECO:0000313" key="3">
    <source>
        <dbReference type="EMBL" id="VXD24371.1"/>
    </source>
</evidence>
<protein>
    <submittedName>
        <fullName evidence="2">Uncharacterized protein</fullName>
    </submittedName>
</protein>
<evidence type="ECO:0000313" key="2">
    <source>
        <dbReference type="EMBL" id="VXD15487.1"/>
    </source>
</evidence>
<gene>
    <name evidence="1" type="ORF">PL9631_10001</name>
    <name evidence="2" type="ORF">PL9631_140002</name>
    <name evidence="3" type="ORF">PL9631_790084</name>
</gene>
<name>A0A7Z9DY69_9CYAN</name>